<dbReference type="InterPro" id="IPR007280">
    <property type="entry name" value="Peptidase_C_arc/bac"/>
</dbReference>
<keyword evidence="5" id="KW-0865">Zymogen</keyword>
<evidence type="ECO:0000256" key="8">
    <source>
        <dbReference type="SAM" id="SignalP"/>
    </source>
</evidence>
<dbReference type="Pfam" id="PF00082">
    <property type="entry name" value="Peptidase_S8"/>
    <property type="match status" value="1"/>
</dbReference>
<evidence type="ECO:0000259" key="9">
    <source>
        <dbReference type="Pfam" id="PF00082"/>
    </source>
</evidence>
<dbReference type="InterPro" id="IPR050131">
    <property type="entry name" value="Peptidase_S8_subtilisin-like"/>
</dbReference>
<dbReference type="InterPro" id="IPR023828">
    <property type="entry name" value="Peptidase_S8_Ser-AS"/>
</dbReference>
<dbReference type="FunFam" id="2.60.120.380:FF:000013">
    <property type="entry name" value="Alkaline serine protease"/>
    <property type="match status" value="1"/>
</dbReference>
<keyword evidence="8" id="KW-0732">Signal</keyword>
<dbReference type="InterPro" id="IPR010259">
    <property type="entry name" value="S8pro/Inhibitor_I9"/>
</dbReference>
<dbReference type="PROSITE" id="PS00137">
    <property type="entry name" value="SUBTILASE_HIS"/>
    <property type="match status" value="1"/>
</dbReference>
<keyword evidence="3 6" id="KW-0378">Hydrolase</keyword>
<feature type="active site" description="Charge relay system" evidence="6">
    <location>
        <position position="345"/>
    </location>
</feature>
<proteinExistence type="inferred from homology"/>
<gene>
    <name evidence="12" type="ORF">C8D97_11036</name>
</gene>
<dbReference type="FunFam" id="3.40.50.200:FF:000014">
    <property type="entry name" value="Proteinase K"/>
    <property type="match status" value="1"/>
</dbReference>
<evidence type="ECO:0000313" key="12">
    <source>
        <dbReference type="EMBL" id="PWK47824.1"/>
    </source>
</evidence>
<dbReference type="PRINTS" id="PR00723">
    <property type="entry name" value="SUBTILISIN"/>
</dbReference>
<dbReference type="InterPro" id="IPR037045">
    <property type="entry name" value="S8pro/Inhibitor_I9_sf"/>
</dbReference>
<evidence type="ECO:0000256" key="3">
    <source>
        <dbReference type="ARBA" id="ARBA00022801"/>
    </source>
</evidence>
<evidence type="ECO:0000256" key="1">
    <source>
        <dbReference type="ARBA" id="ARBA00011073"/>
    </source>
</evidence>
<dbReference type="GO" id="GO:0004252">
    <property type="term" value="F:serine-type endopeptidase activity"/>
    <property type="evidence" value="ECO:0007669"/>
    <property type="project" value="UniProtKB-UniRule"/>
</dbReference>
<dbReference type="EMBL" id="QGGU01000010">
    <property type="protein sequence ID" value="PWK47824.1"/>
    <property type="molecule type" value="Genomic_DNA"/>
</dbReference>
<dbReference type="CDD" id="cd04077">
    <property type="entry name" value="Peptidases_S8_PCSK9_ProteinaseK_like"/>
    <property type="match status" value="1"/>
</dbReference>
<dbReference type="InterPro" id="IPR000209">
    <property type="entry name" value="Peptidase_S8/S53_dom"/>
</dbReference>
<feature type="active site" description="Charge relay system" evidence="6">
    <location>
        <position position="163"/>
    </location>
</feature>
<dbReference type="Proteomes" id="UP000245790">
    <property type="component" value="Unassembled WGS sequence"/>
</dbReference>
<feature type="domain" description="Peptidase C-terminal archaeal/bacterial" evidence="10">
    <location>
        <begin position="541"/>
        <end position="607"/>
    </location>
</feature>
<dbReference type="Gene3D" id="2.60.120.380">
    <property type="match status" value="2"/>
</dbReference>
<keyword evidence="4 6" id="KW-0720">Serine protease</keyword>
<dbReference type="Gene3D" id="3.40.50.200">
    <property type="entry name" value="Peptidase S8/S53 domain"/>
    <property type="match status" value="1"/>
</dbReference>
<feature type="chain" id="PRO_5016275275" evidence="8">
    <location>
        <begin position="21"/>
        <end position="621"/>
    </location>
</feature>
<keyword evidence="2 6" id="KW-0645">Protease</keyword>
<feature type="domain" description="Inhibitor I9" evidence="11">
    <location>
        <begin position="36"/>
        <end position="124"/>
    </location>
</feature>
<sequence length="621" mass="64788">MKLTKLAVAMSVASMPLLHAGELKTAANPNNVIQDQYIVVFKDQSLLKNSGPVALGKSSNAANMKSLVNNAVDSLSKSMNVQASRKFSAAIRGAVFTMDSKTANKMAKHPMVDFIEPDETVSLHATQTNPTWGLDRVDQRSGSLDNQYVYDTSASNVSVYVIDTGVSNHSDFGGRVYNGYDFIDNDNNSSDCQGHGTHVAGTVGSATYGVAKSAKIFGVRVLNCQGSGSNSGIISGMDWVAQNHTKPAVANMSLGGGASSAVDNATNNLVAAGVVTVVAAGNDNSNACNYSPARASNAITVASTANGDSRSSFSNYGSCIDIFAPGSSIRSTSINGGSTTLSGTSMASPHVAGVAALYMANNPSASASQVTQALLDNATPNAISNVNGSPNLMVYSRFGGTNPPPPPPPGDDTLENGVPVSGLSASRGNDIMFTMDVPSGASNINFQISGGSGDADLYVKFGSAPTDSSYDCRPYRNGNSESCTGSQTGGTYYVRLKAYSSFSNVTLTGSYDEPNNPPPGNDPIDVSATNVSVTQGSWTRYYYDLPAGYSNLTVSISGGSGDADLYVRHGAQSTLSQYDCRPYRYGNNETCTFSSPQDGRWYLDLYGYNSASGITLRLQAD</sequence>
<accession>A0A316FG83</accession>
<dbReference type="PROSITE" id="PS51892">
    <property type="entry name" value="SUBTILASE"/>
    <property type="match status" value="1"/>
</dbReference>
<comment type="caution">
    <text evidence="12">The sequence shown here is derived from an EMBL/GenBank/DDBJ whole genome shotgun (WGS) entry which is preliminary data.</text>
</comment>
<comment type="similarity">
    <text evidence="1 6 7">Belongs to the peptidase S8 family.</text>
</comment>
<dbReference type="RefSeq" id="WP_210204951.1">
    <property type="nucleotide sequence ID" value="NZ_QGGU01000010.1"/>
</dbReference>
<evidence type="ECO:0000256" key="6">
    <source>
        <dbReference type="PROSITE-ProRule" id="PRU01240"/>
    </source>
</evidence>
<evidence type="ECO:0000259" key="11">
    <source>
        <dbReference type="Pfam" id="PF05922"/>
    </source>
</evidence>
<evidence type="ECO:0000256" key="7">
    <source>
        <dbReference type="RuleBase" id="RU003355"/>
    </source>
</evidence>
<name>A0A316FG83_9GAMM</name>
<dbReference type="SUPFAM" id="SSF54897">
    <property type="entry name" value="Protease propeptides/inhibitors"/>
    <property type="match status" value="1"/>
</dbReference>
<evidence type="ECO:0000256" key="5">
    <source>
        <dbReference type="ARBA" id="ARBA00023145"/>
    </source>
</evidence>
<dbReference type="PANTHER" id="PTHR43806:SF11">
    <property type="entry name" value="CEREVISIN-RELATED"/>
    <property type="match status" value="1"/>
</dbReference>
<dbReference type="InterPro" id="IPR036852">
    <property type="entry name" value="Peptidase_S8/S53_dom_sf"/>
</dbReference>
<dbReference type="InterPro" id="IPR023827">
    <property type="entry name" value="Peptidase_S8_Asp-AS"/>
</dbReference>
<dbReference type="InterPro" id="IPR015500">
    <property type="entry name" value="Peptidase_S8_subtilisin-rel"/>
</dbReference>
<dbReference type="InterPro" id="IPR022398">
    <property type="entry name" value="Peptidase_S8_His-AS"/>
</dbReference>
<dbReference type="PANTHER" id="PTHR43806">
    <property type="entry name" value="PEPTIDASE S8"/>
    <property type="match status" value="1"/>
</dbReference>
<reference evidence="12 13" key="1">
    <citation type="submission" date="2018-05" db="EMBL/GenBank/DDBJ databases">
        <title>Genomic Encyclopedia of Type Strains, Phase IV (KMG-IV): sequencing the most valuable type-strain genomes for metagenomic binning, comparative biology and taxonomic classification.</title>
        <authorList>
            <person name="Goeker M."/>
        </authorList>
    </citation>
    <scope>NUCLEOTIDE SEQUENCE [LARGE SCALE GENOMIC DNA]</scope>
    <source>
        <strain evidence="12 13">DSM 25350</strain>
    </source>
</reference>
<dbReference type="PROSITE" id="PS00136">
    <property type="entry name" value="SUBTILASE_ASP"/>
    <property type="match status" value="1"/>
</dbReference>
<dbReference type="GO" id="GO:0005615">
    <property type="term" value="C:extracellular space"/>
    <property type="evidence" value="ECO:0007669"/>
    <property type="project" value="TreeGrafter"/>
</dbReference>
<evidence type="ECO:0000259" key="10">
    <source>
        <dbReference type="Pfam" id="PF04151"/>
    </source>
</evidence>
<protein>
    <submittedName>
        <fullName evidence="12">Secreted peptidase A</fullName>
    </submittedName>
</protein>
<organism evidence="12 13">
    <name type="scientific">Pleionea mediterranea</name>
    <dbReference type="NCBI Taxonomy" id="523701"/>
    <lineage>
        <taxon>Bacteria</taxon>
        <taxon>Pseudomonadati</taxon>
        <taxon>Pseudomonadota</taxon>
        <taxon>Gammaproteobacteria</taxon>
        <taxon>Oceanospirillales</taxon>
        <taxon>Pleioneaceae</taxon>
        <taxon>Pleionea</taxon>
    </lineage>
</organism>
<feature type="active site" description="Charge relay system" evidence="6">
    <location>
        <position position="195"/>
    </location>
</feature>
<dbReference type="InterPro" id="IPR034193">
    <property type="entry name" value="PCSK9_ProteinaseK-like"/>
</dbReference>
<evidence type="ECO:0000313" key="13">
    <source>
        <dbReference type="Proteomes" id="UP000245790"/>
    </source>
</evidence>
<evidence type="ECO:0000256" key="2">
    <source>
        <dbReference type="ARBA" id="ARBA00022670"/>
    </source>
</evidence>
<feature type="signal peptide" evidence="8">
    <location>
        <begin position="1"/>
        <end position="20"/>
    </location>
</feature>
<keyword evidence="13" id="KW-1185">Reference proteome</keyword>
<dbReference type="Gene3D" id="3.30.70.80">
    <property type="entry name" value="Peptidase S8 propeptide/proteinase inhibitor I9"/>
    <property type="match status" value="1"/>
</dbReference>
<dbReference type="Pfam" id="PF04151">
    <property type="entry name" value="PPC"/>
    <property type="match status" value="2"/>
</dbReference>
<dbReference type="GO" id="GO:0006508">
    <property type="term" value="P:proteolysis"/>
    <property type="evidence" value="ECO:0007669"/>
    <property type="project" value="UniProtKB-KW"/>
</dbReference>
<feature type="domain" description="Peptidase C-terminal archaeal/bacterial" evidence="10">
    <location>
        <begin position="433"/>
        <end position="497"/>
    </location>
</feature>
<dbReference type="PROSITE" id="PS00138">
    <property type="entry name" value="SUBTILASE_SER"/>
    <property type="match status" value="1"/>
</dbReference>
<dbReference type="SUPFAM" id="SSF52743">
    <property type="entry name" value="Subtilisin-like"/>
    <property type="match status" value="1"/>
</dbReference>
<feature type="domain" description="Peptidase S8/S53" evidence="9">
    <location>
        <begin position="155"/>
        <end position="384"/>
    </location>
</feature>
<dbReference type="Pfam" id="PF05922">
    <property type="entry name" value="Inhibitor_I9"/>
    <property type="match status" value="1"/>
</dbReference>
<dbReference type="AlphaFoldDB" id="A0A316FG83"/>
<evidence type="ECO:0000256" key="4">
    <source>
        <dbReference type="ARBA" id="ARBA00022825"/>
    </source>
</evidence>